<dbReference type="CDD" id="cd16894">
    <property type="entry name" value="MltD-like"/>
    <property type="match status" value="1"/>
</dbReference>
<keyword evidence="4" id="KW-1185">Reference proteome</keyword>
<protein>
    <submittedName>
        <fullName evidence="3">Lytic transglycosylase domain-containing protein</fullName>
    </submittedName>
</protein>
<dbReference type="InterPro" id="IPR023346">
    <property type="entry name" value="Lysozyme-like_dom_sf"/>
</dbReference>
<comment type="similarity">
    <text evidence="1">Belongs to the transglycosylase Slt family.</text>
</comment>
<accession>A0ABS3JHW4</accession>
<organism evidence="3 4">
    <name type="scientific">Fibrella forsythiae</name>
    <dbReference type="NCBI Taxonomy" id="2817061"/>
    <lineage>
        <taxon>Bacteria</taxon>
        <taxon>Pseudomonadati</taxon>
        <taxon>Bacteroidota</taxon>
        <taxon>Cytophagia</taxon>
        <taxon>Cytophagales</taxon>
        <taxon>Spirosomataceae</taxon>
        <taxon>Fibrella</taxon>
    </lineage>
</organism>
<proteinExistence type="inferred from homology"/>
<sequence length="254" mass="27993">MALARPVAAAATKITTAPLAPKENSREQPVILAVNNLAATLTGPAWPDGYSLIPAESEFPLLDVNFCGEAMPLDQADVVSRWKHVFTLFRPQSPKIDALQKQADAFFPMVDSTLAAYDIPADFRYIPLAESGLKAKAVSPKGAGGYWQLMPATARELGLKVGGKHDERFNAQKATAAACKYLRKLYDQFGSWSLVAAAYNVGPGYVKAQLKKQADCSYYQMKLPRETRYYLFRVLLYKEVLSRPTDYTAFLTGV</sequence>
<comment type="caution">
    <text evidence="3">The sequence shown here is derived from an EMBL/GenBank/DDBJ whole genome shotgun (WGS) entry which is preliminary data.</text>
</comment>
<name>A0ABS3JHW4_9BACT</name>
<dbReference type="EMBL" id="JAFMYW010000002">
    <property type="protein sequence ID" value="MBO0948839.1"/>
    <property type="molecule type" value="Genomic_DNA"/>
</dbReference>
<evidence type="ECO:0000256" key="1">
    <source>
        <dbReference type="ARBA" id="ARBA00007734"/>
    </source>
</evidence>
<evidence type="ECO:0000259" key="2">
    <source>
        <dbReference type="Pfam" id="PF01464"/>
    </source>
</evidence>
<dbReference type="Pfam" id="PF01464">
    <property type="entry name" value="SLT"/>
    <property type="match status" value="1"/>
</dbReference>
<dbReference type="PANTHER" id="PTHR37423">
    <property type="entry name" value="SOLUBLE LYTIC MUREIN TRANSGLYCOSYLASE-RELATED"/>
    <property type="match status" value="1"/>
</dbReference>
<dbReference type="Proteomes" id="UP000664628">
    <property type="component" value="Unassembled WGS sequence"/>
</dbReference>
<evidence type="ECO:0000313" key="4">
    <source>
        <dbReference type="Proteomes" id="UP000664628"/>
    </source>
</evidence>
<dbReference type="Gene3D" id="1.10.530.10">
    <property type="match status" value="1"/>
</dbReference>
<dbReference type="InterPro" id="IPR008258">
    <property type="entry name" value="Transglycosylase_SLT_dom_1"/>
</dbReference>
<reference evidence="3 4" key="1">
    <citation type="submission" date="2021-03" db="EMBL/GenBank/DDBJ databases">
        <title>Fibrella sp. HMF5405 genome sequencing and assembly.</title>
        <authorList>
            <person name="Kang H."/>
            <person name="Kim H."/>
            <person name="Bae S."/>
            <person name="Joh K."/>
        </authorList>
    </citation>
    <scope>NUCLEOTIDE SEQUENCE [LARGE SCALE GENOMIC DNA]</scope>
    <source>
        <strain evidence="3 4">HMF5405</strain>
    </source>
</reference>
<gene>
    <name evidence="3" type="ORF">J2I46_09620</name>
</gene>
<evidence type="ECO:0000313" key="3">
    <source>
        <dbReference type="EMBL" id="MBO0948839.1"/>
    </source>
</evidence>
<dbReference type="PANTHER" id="PTHR37423:SF2">
    <property type="entry name" value="MEMBRANE-BOUND LYTIC MUREIN TRANSGLYCOSYLASE C"/>
    <property type="match status" value="1"/>
</dbReference>
<dbReference type="SUPFAM" id="SSF53955">
    <property type="entry name" value="Lysozyme-like"/>
    <property type="match status" value="1"/>
</dbReference>
<feature type="domain" description="Transglycosylase SLT" evidence="2">
    <location>
        <begin position="123"/>
        <end position="216"/>
    </location>
</feature>